<reference evidence="3" key="1">
    <citation type="journal article" date="2019" name="Int. J. Syst. Evol. Microbiol.">
        <title>The Global Catalogue of Microorganisms (GCM) 10K type strain sequencing project: providing services to taxonomists for standard genome sequencing and annotation.</title>
        <authorList>
            <consortium name="The Broad Institute Genomics Platform"/>
            <consortium name="The Broad Institute Genome Sequencing Center for Infectious Disease"/>
            <person name="Wu L."/>
            <person name="Ma J."/>
        </authorList>
    </citation>
    <scope>NUCLEOTIDE SEQUENCE [LARGE SCALE GENOMIC DNA]</scope>
    <source>
        <strain evidence="3">CECT 7698</strain>
    </source>
</reference>
<feature type="transmembrane region" description="Helical" evidence="1">
    <location>
        <begin position="65"/>
        <end position="85"/>
    </location>
</feature>
<keyword evidence="1" id="KW-1133">Transmembrane helix</keyword>
<dbReference type="RefSeq" id="WP_386773215.1">
    <property type="nucleotide sequence ID" value="NZ_JBHRUG010000019.1"/>
</dbReference>
<feature type="transmembrane region" description="Helical" evidence="1">
    <location>
        <begin position="7"/>
        <end position="29"/>
    </location>
</feature>
<dbReference type="EMBL" id="JBHRUG010000019">
    <property type="protein sequence ID" value="MFC3283828.1"/>
    <property type="molecule type" value="Genomic_DNA"/>
</dbReference>
<comment type="caution">
    <text evidence="2">The sequence shown here is derived from an EMBL/GenBank/DDBJ whole genome shotgun (WGS) entry which is preliminary data.</text>
</comment>
<feature type="transmembrane region" description="Helical" evidence="1">
    <location>
        <begin position="91"/>
        <end position="108"/>
    </location>
</feature>
<evidence type="ECO:0000313" key="3">
    <source>
        <dbReference type="Proteomes" id="UP001595579"/>
    </source>
</evidence>
<dbReference type="Proteomes" id="UP001595579">
    <property type="component" value="Unassembled WGS sequence"/>
</dbReference>
<protein>
    <submittedName>
        <fullName evidence="2">Uncharacterized protein</fullName>
    </submittedName>
</protein>
<feature type="transmembrane region" description="Helical" evidence="1">
    <location>
        <begin position="35"/>
        <end position="53"/>
    </location>
</feature>
<proteinExistence type="predicted"/>
<organism evidence="2 3">
    <name type="scientific">Litchfieldella rifensis</name>
    <dbReference type="NCBI Taxonomy" id="762643"/>
    <lineage>
        <taxon>Bacteria</taxon>
        <taxon>Pseudomonadati</taxon>
        <taxon>Pseudomonadota</taxon>
        <taxon>Gammaproteobacteria</taxon>
        <taxon>Oceanospirillales</taxon>
        <taxon>Halomonadaceae</taxon>
        <taxon>Litchfieldella</taxon>
    </lineage>
</organism>
<accession>A0ABV7LN32</accession>
<keyword evidence="3" id="KW-1185">Reference proteome</keyword>
<sequence>MNLNRAYILLGIFYSLLVLLGAAALLIGAGSPMSLVQVAVGALTVIGLWGYILDKGFLNPRLWRPFAYLVGTGVVVQLVATFTASLSTVDITWLLASAVFSALLIFILHRYGDRDQDLWATPEEIEGGRVLGELLSRQPELILEKQEQDRQAIVNVSMVGERYRAGVVRARGEAEERFEAHFSSLSTLAFFIEKYTCITVGDFGRKYASGSASAA</sequence>
<gene>
    <name evidence="2" type="ORF">ACFOEV_09430</name>
</gene>
<name>A0ABV7LN32_9GAMM</name>
<evidence type="ECO:0000256" key="1">
    <source>
        <dbReference type="SAM" id="Phobius"/>
    </source>
</evidence>
<keyword evidence="1" id="KW-0472">Membrane</keyword>
<evidence type="ECO:0000313" key="2">
    <source>
        <dbReference type="EMBL" id="MFC3283828.1"/>
    </source>
</evidence>
<keyword evidence="1" id="KW-0812">Transmembrane</keyword>